<feature type="region of interest" description="Disordered" evidence="1">
    <location>
        <begin position="49"/>
        <end position="68"/>
    </location>
</feature>
<gene>
    <name evidence="3" type="ORF">HMI46_18420</name>
</gene>
<evidence type="ECO:0000313" key="4">
    <source>
        <dbReference type="Proteomes" id="UP000552038"/>
    </source>
</evidence>
<feature type="signal peptide" evidence="2">
    <location>
        <begin position="1"/>
        <end position="24"/>
    </location>
</feature>
<evidence type="ECO:0000313" key="3">
    <source>
        <dbReference type="EMBL" id="NOJ72524.1"/>
    </source>
</evidence>
<dbReference type="GO" id="GO:0006508">
    <property type="term" value="P:proteolysis"/>
    <property type="evidence" value="ECO:0007669"/>
    <property type="project" value="UniProtKB-KW"/>
</dbReference>
<dbReference type="GO" id="GO:0008233">
    <property type="term" value="F:peptidase activity"/>
    <property type="evidence" value="ECO:0007669"/>
    <property type="project" value="UniProtKB-KW"/>
</dbReference>
<feature type="compositionally biased region" description="Basic and acidic residues" evidence="1">
    <location>
        <begin position="132"/>
        <end position="151"/>
    </location>
</feature>
<feature type="chain" id="PRO_5043003472" evidence="2">
    <location>
        <begin position="25"/>
        <end position="173"/>
    </location>
</feature>
<organism evidence="3 4">
    <name type="scientific">Paenibacillus alvei</name>
    <name type="common">Bacillus alvei</name>
    <dbReference type="NCBI Taxonomy" id="44250"/>
    <lineage>
        <taxon>Bacteria</taxon>
        <taxon>Bacillati</taxon>
        <taxon>Bacillota</taxon>
        <taxon>Bacilli</taxon>
        <taxon>Bacillales</taxon>
        <taxon>Paenibacillaceae</taxon>
        <taxon>Paenibacillus</taxon>
    </lineage>
</organism>
<evidence type="ECO:0000256" key="1">
    <source>
        <dbReference type="SAM" id="MobiDB-lite"/>
    </source>
</evidence>
<protein>
    <submittedName>
        <fullName evidence="3">Serine protease</fullName>
    </submittedName>
</protein>
<name>A0AAP7A126_PAEAL</name>
<keyword evidence="3" id="KW-0645">Protease</keyword>
<evidence type="ECO:0000256" key="2">
    <source>
        <dbReference type="SAM" id="SignalP"/>
    </source>
</evidence>
<reference evidence="3 4" key="1">
    <citation type="submission" date="2020-05" db="EMBL/GenBank/DDBJ databases">
        <title>Whole genome sequencing and identification of novel metabolites from Paenibacillus alvei strain JR949.</title>
        <authorList>
            <person name="Rajendhran J."/>
            <person name="Sree Pranav P."/>
            <person name="Mahalakshmi B."/>
            <person name="Karthikeyan R."/>
        </authorList>
    </citation>
    <scope>NUCLEOTIDE SEQUENCE [LARGE SCALE GENOMIC DNA]</scope>
    <source>
        <strain evidence="3 4">JR949</strain>
    </source>
</reference>
<sequence>MKRNSTVAAWTCLMLLLMASPAAAQSINGENAVSDKAKGQAAVSVAATKVGQSNAKQQDSETDKQLEQIQAQMKELRTEMKQLHEKKIQLLAKKHGIPTEGKSSKQIRQELREKLGIKGRLFHEKHHNNGKPVEDRQTQLQHEEEKHKAAADADGLTPEEIKAKFQELNGSAK</sequence>
<dbReference type="AlphaFoldDB" id="A0AAP7A126"/>
<keyword evidence="2" id="KW-0732">Signal</keyword>
<dbReference type="Proteomes" id="UP000552038">
    <property type="component" value="Unassembled WGS sequence"/>
</dbReference>
<dbReference type="RefSeq" id="WP_171418077.1">
    <property type="nucleotide sequence ID" value="NZ_JABFOR010000026.1"/>
</dbReference>
<feature type="region of interest" description="Disordered" evidence="1">
    <location>
        <begin position="121"/>
        <end position="159"/>
    </location>
</feature>
<accession>A0AAP7A126</accession>
<dbReference type="EMBL" id="JABFOR010000026">
    <property type="protein sequence ID" value="NOJ72524.1"/>
    <property type="molecule type" value="Genomic_DNA"/>
</dbReference>
<proteinExistence type="predicted"/>
<comment type="caution">
    <text evidence="3">The sequence shown here is derived from an EMBL/GenBank/DDBJ whole genome shotgun (WGS) entry which is preliminary data.</text>
</comment>
<keyword evidence="3" id="KW-0378">Hydrolase</keyword>